<evidence type="ECO:0000256" key="5">
    <source>
        <dbReference type="ARBA" id="ARBA00023242"/>
    </source>
</evidence>
<keyword evidence="5" id="KW-0539">Nucleus</keyword>
<evidence type="ECO:0000256" key="4">
    <source>
        <dbReference type="ARBA" id="ARBA00023163"/>
    </source>
</evidence>
<keyword evidence="4" id="KW-0804">Transcription</keyword>
<dbReference type="AlphaFoldDB" id="A0ABC8S0Z2"/>
<dbReference type="InterPro" id="IPR050655">
    <property type="entry name" value="Plant_B3_domain"/>
</dbReference>
<feature type="region of interest" description="Disordered" evidence="6">
    <location>
        <begin position="313"/>
        <end position="396"/>
    </location>
</feature>
<evidence type="ECO:0000256" key="3">
    <source>
        <dbReference type="ARBA" id="ARBA00023125"/>
    </source>
</evidence>
<dbReference type="PANTHER" id="PTHR31920">
    <property type="entry name" value="B3 DOMAIN-CONTAINING"/>
    <property type="match status" value="1"/>
</dbReference>
<gene>
    <name evidence="8" type="ORF">ILEXP_LOCUS18980</name>
</gene>
<dbReference type="GO" id="GO:0005634">
    <property type="term" value="C:nucleus"/>
    <property type="evidence" value="ECO:0007669"/>
    <property type="project" value="UniProtKB-SubCell"/>
</dbReference>
<dbReference type="GO" id="GO:0003677">
    <property type="term" value="F:DNA binding"/>
    <property type="evidence" value="ECO:0007669"/>
    <property type="project" value="UniProtKB-KW"/>
</dbReference>
<dbReference type="CDD" id="cd10017">
    <property type="entry name" value="B3_DNA"/>
    <property type="match status" value="2"/>
</dbReference>
<dbReference type="EMBL" id="CAUOFW020002059">
    <property type="protein sequence ID" value="CAK9150829.1"/>
    <property type="molecule type" value="Genomic_DNA"/>
</dbReference>
<feature type="domain" description="TF-B3" evidence="7">
    <location>
        <begin position="453"/>
        <end position="552"/>
    </location>
</feature>
<reference evidence="8 9" key="1">
    <citation type="submission" date="2024-02" db="EMBL/GenBank/DDBJ databases">
        <authorList>
            <person name="Vignale AGUSTIN F."/>
            <person name="Sosa J E."/>
            <person name="Modenutti C."/>
        </authorList>
    </citation>
    <scope>NUCLEOTIDE SEQUENCE [LARGE SCALE GENOMIC DNA]</scope>
</reference>
<dbReference type="PROSITE" id="PS50863">
    <property type="entry name" value="B3"/>
    <property type="match status" value="2"/>
</dbReference>
<dbReference type="InterPro" id="IPR003340">
    <property type="entry name" value="B3_DNA-bd"/>
</dbReference>
<feature type="compositionally biased region" description="Acidic residues" evidence="6">
    <location>
        <begin position="315"/>
        <end position="381"/>
    </location>
</feature>
<keyword evidence="9" id="KW-1185">Reference proteome</keyword>
<name>A0ABC8S0Z2_9AQUA</name>
<dbReference type="PANTHER" id="PTHR31920:SF135">
    <property type="entry name" value="B3 DOMAIN-CONTAINING PROTEIN OS03G0621600-RELATED"/>
    <property type="match status" value="1"/>
</dbReference>
<evidence type="ECO:0000256" key="1">
    <source>
        <dbReference type="ARBA" id="ARBA00004123"/>
    </source>
</evidence>
<keyword evidence="3" id="KW-0238">DNA-binding</keyword>
<evidence type="ECO:0000313" key="8">
    <source>
        <dbReference type="EMBL" id="CAK9150829.1"/>
    </source>
</evidence>
<comment type="caution">
    <text evidence="8">The sequence shown here is derived from an EMBL/GenBank/DDBJ whole genome shotgun (WGS) entry which is preliminary data.</text>
</comment>
<evidence type="ECO:0000256" key="6">
    <source>
        <dbReference type="SAM" id="MobiDB-lite"/>
    </source>
</evidence>
<dbReference type="Proteomes" id="UP001642360">
    <property type="component" value="Unassembled WGS sequence"/>
</dbReference>
<dbReference type="SMART" id="SM01019">
    <property type="entry name" value="B3"/>
    <property type="match status" value="2"/>
</dbReference>
<sequence length="553" mass="63625">MSLHEASVGMKVIWERPEVTIDPDQIMPCLVAHPIARTSEQWLDDSIQPGYDKILLNAEVVESSIQFSPFVCSSTKTRSERQKFSRPTMKESPNVKPQKIPAFFKVFIPMNSSERLVYIYCLLAASFFFYDLGLGNEWRRNSRRKGREYLGCFISDRPREWAETTRFCSQREYAASSIRIESCPNIERRGKSLLSIKCEPKRSGCRDPLWEGIAQFFLEKIPLAFALHMKANLPDKAFLRDCHGNLWPVEVAKIGRDLFFHDGWLGFVKDNCVELGDFLVFQFDGNYMFDFKLLGRTACEKKVTGVFQFRIKEEKEDEDEDEDEEEATKEEGGGEEVVEEDDVDDTEEDEDDDTEEDEDEEYYKEGEGEDEEESDEEEEVEAPSKKMPKTVGESSAAGLEKYDSHAQFGHERLAIINAGAEAESKRTDTFETVDVNDDDYDIFGSGVIARPQNPYFVAKLRAKRKNELYVPVDVIKDHNLKLRPQMMIRDPRGKDWATNVSTWKDGRTCLHGGWKALCKWNNLQKQDKCVCEFVQGRGRRGVFLQIHILRAGS</sequence>
<accession>A0ABC8S0Z2</accession>
<evidence type="ECO:0000313" key="9">
    <source>
        <dbReference type="Proteomes" id="UP001642360"/>
    </source>
</evidence>
<dbReference type="InterPro" id="IPR015300">
    <property type="entry name" value="DNA-bd_pseudobarrel_sf"/>
</dbReference>
<protein>
    <recommendedName>
        <fullName evidence="7">TF-B3 domain-containing protein</fullName>
    </recommendedName>
</protein>
<evidence type="ECO:0000256" key="2">
    <source>
        <dbReference type="ARBA" id="ARBA00023015"/>
    </source>
</evidence>
<dbReference type="SUPFAM" id="SSF101936">
    <property type="entry name" value="DNA-binding pseudobarrel domain"/>
    <property type="match status" value="2"/>
</dbReference>
<feature type="domain" description="TF-B3" evidence="7">
    <location>
        <begin position="221"/>
        <end position="297"/>
    </location>
</feature>
<organism evidence="8 9">
    <name type="scientific">Ilex paraguariensis</name>
    <name type="common">yerba mate</name>
    <dbReference type="NCBI Taxonomy" id="185542"/>
    <lineage>
        <taxon>Eukaryota</taxon>
        <taxon>Viridiplantae</taxon>
        <taxon>Streptophyta</taxon>
        <taxon>Embryophyta</taxon>
        <taxon>Tracheophyta</taxon>
        <taxon>Spermatophyta</taxon>
        <taxon>Magnoliopsida</taxon>
        <taxon>eudicotyledons</taxon>
        <taxon>Gunneridae</taxon>
        <taxon>Pentapetalae</taxon>
        <taxon>asterids</taxon>
        <taxon>campanulids</taxon>
        <taxon>Aquifoliales</taxon>
        <taxon>Aquifoliaceae</taxon>
        <taxon>Ilex</taxon>
    </lineage>
</organism>
<proteinExistence type="predicted"/>
<dbReference type="Gene3D" id="2.40.330.10">
    <property type="entry name" value="DNA-binding pseudobarrel domain"/>
    <property type="match status" value="2"/>
</dbReference>
<dbReference type="Pfam" id="PF02362">
    <property type="entry name" value="B3"/>
    <property type="match status" value="2"/>
</dbReference>
<evidence type="ECO:0000259" key="7">
    <source>
        <dbReference type="PROSITE" id="PS50863"/>
    </source>
</evidence>
<comment type="subcellular location">
    <subcellularLocation>
        <location evidence="1">Nucleus</location>
    </subcellularLocation>
</comment>
<keyword evidence="2" id="KW-0805">Transcription regulation</keyword>